<dbReference type="SMART" id="SM00355">
    <property type="entry name" value="ZnF_C2H2"/>
    <property type="match status" value="7"/>
</dbReference>
<dbReference type="AlphaFoldDB" id="A0A9N9S633"/>
<evidence type="ECO:0000313" key="10">
    <source>
        <dbReference type="EMBL" id="CAG9811594.1"/>
    </source>
</evidence>
<dbReference type="PROSITE" id="PS50157">
    <property type="entry name" value="ZINC_FINGER_C2H2_2"/>
    <property type="match status" value="6"/>
</dbReference>
<keyword evidence="4 6" id="KW-0862">Zinc</keyword>
<evidence type="ECO:0000256" key="4">
    <source>
        <dbReference type="ARBA" id="ARBA00022833"/>
    </source>
</evidence>
<feature type="domain" description="C2H2-type" evidence="8">
    <location>
        <begin position="368"/>
        <end position="395"/>
    </location>
</feature>
<feature type="domain" description="C2H2-type" evidence="8">
    <location>
        <begin position="340"/>
        <end position="367"/>
    </location>
</feature>
<evidence type="ECO:0000256" key="3">
    <source>
        <dbReference type="ARBA" id="ARBA00022771"/>
    </source>
</evidence>
<keyword evidence="11" id="KW-1185">Reference proteome</keyword>
<dbReference type="Gene3D" id="3.30.160.60">
    <property type="entry name" value="Classic Zinc Finger"/>
    <property type="match status" value="3"/>
</dbReference>
<proteinExistence type="predicted"/>
<evidence type="ECO:0000256" key="7">
    <source>
        <dbReference type="SAM" id="MobiDB-lite"/>
    </source>
</evidence>
<reference evidence="10" key="1">
    <citation type="submission" date="2022-01" db="EMBL/GenBank/DDBJ databases">
        <authorList>
            <person name="King R."/>
        </authorList>
    </citation>
    <scope>NUCLEOTIDE SEQUENCE</scope>
</reference>
<evidence type="ECO:0000256" key="2">
    <source>
        <dbReference type="ARBA" id="ARBA00022737"/>
    </source>
</evidence>
<feature type="binding site" evidence="6">
    <location>
        <position position="53"/>
    </location>
    <ligand>
        <name>Zn(2+)</name>
        <dbReference type="ChEBI" id="CHEBI:29105"/>
    </ligand>
</feature>
<dbReference type="Proteomes" id="UP001153620">
    <property type="component" value="Chromosome 4"/>
</dbReference>
<protein>
    <submittedName>
        <fullName evidence="10">Uncharacterized protein</fullName>
    </submittedName>
</protein>
<evidence type="ECO:0000259" key="9">
    <source>
        <dbReference type="PROSITE" id="PS51915"/>
    </source>
</evidence>
<dbReference type="SUPFAM" id="SSF57667">
    <property type="entry name" value="beta-beta-alpha zinc fingers"/>
    <property type="match status" value="3"/>
</dbReference>
<sequence>MSVDGKMCRVCLATQKTSRFNLIFGNNGKIAKQIHELSGVKILEFKQCPALICPKCTGNLQRALELHNSIIDNNRHFNEIYKVCRFKEYDIELAAGVLSDESDEWKVEVLDEDVEIKNEPNTSSELSVRNIVGNYNAPESEEFIVTEEIKQEPEDEVEQFTTETKIFDNQAQDLIEITTEIKEEPEEIQEFKFDDLPEEVLLAIDSDNSDELDDGEYLDESGQSTSQQSRKRGRKDINKSFTCLICGHIYCNELDRQKHLATAHSQKKRKLNDSQMICGKDWMCCYCGESFRTKADSVNHRKTEHREEEESLNCRHCQMQFTQRHHLRIHIKYTHLGKSFFCSNCNSKFNNQESFKAHMEIEKNQRNFVCKICAASFILKSGLTKHMKKHESDKHACEHCGLKFATQAMLKNHLKAVHSKSKPFRCGSCHETFEFKSHLQRHLSKGNCSTTSRT</sequence>
<keyword evidence="3 5" id="KW-0863">Zinc-finger</keyword>
<dbReference type="PROSITE" id="PS51915">
    <property type="entry name" value="ZAD"/>
    <property type="match status" value="1"/>
</dbReference>
<feature type="domain" description="C2H2-type" evidence="8">
    <location>
        <begin position="424"/>
        <end position="454"/>
    </location>
</feature>
<dbReference type="InterPro" id="IPR036236">
    <property type="entry name" value="Znf_C2H2_sf"/>
</dbReference>
<name>A0A9N9S633_9DIPT</name>
<feature type="domain" description="C2H2-type" evidence="8">
    <location>
        <begin position="312"/>
        <end position="340"/>
    </location>
</feature>
<gene>
    <name evidence="10" type="ORF">CHIRRI_LOCUS14401</name>
</gene>
<dbReference type="GO" id="GO:0008270">
    <property type="term" value="F:zinc ion binding"/>
    <property type="evidence" value="ECO:0007669"/>
    <property type="project" value="UniProtKB-UniRule"/>
</dbReference>
<evidence type="ECO:0000313" key="11">
    <source>
        <dbReference type="Proteomes" id="UP001153620"/>
    </source>
</evidence>
<feature type="domain" description="C2H2-type" evidence="8">
    <location>
        <begin position="395"/>
        <end position="423"/>
    </location>
</feature>
<dbReference type="OrthoDB" id="7752550at2759"/>
<feature type="domain" description="C2H2-type" evidence="8">
    <location>
        <begin position="282"/>
        <end position="310"/>
    </location>
</feature>
<keyword evidence="1 6" id="KW-0479">Metal-binding</keyword>
<feature type="binding site" evidence="6">
    <location>
        <position position="8"/>
    </location>
    <ligand>
        <name>Zn(2+)</name>
        <dbReference type="ChEBI" id="CHEBI:29105"/>
    </ligand>
</feature>
<dbReference type="SMART" id="SM00868">
    <property type="entry name" value="zf-AD"/>
    <property type="match status" value="1"/>
</dbReference>
<dbReference type="SUPFAM" id="SSF57716">
    <property type="entry name" value="Glucocorticoid receptor-like (DNA-binding domain)"/>
    <property type="match status" value="1"/>
</dbReference>
<dbReference type="Pfam" id="PF00096">
    <property type="entry name" value="zf-C2H2"/>
    <property type="match status" value="3"/>
</dbReference>
<evidence type="ECO:0000259" key="8">
    <source>
        <dbReference type="PROSITE" id="PS50157"/>
    </source>
</evidence>
<dbReference type="PANTHER" id="PTHR24379:SF121">
    <property type="entry name" value="C2H2-TYPE DOMAIN-CONTAINING PROTEIN"/>
    <property type="match status" value="1"/>
</dbReference>
<evidence type="ECO:0000256" key="6">
    <source>
        <dbReference type="PROSITE-ProRule" id="PRU01263"/>
    </source>
</evidence>
<keyword evidence="2" id="KW-0677">Repeat</keyword>
<feature type="compositionally biased region" description="Acidic residues" evidence="7">
    <location>
        <begin position="209"/>
        <end position="219"/>
    </location>
</feature>
<dbReference type="InterPro" id="IPR012934">
    <property type="entry name" value="Znf_AD"/>
</dbReference>
<reference evidence="10" key="2">
    <citation type="submission" date="2022-10" db="EMBL/GenBank/DDBJ databases">
        <authorList>
            <consortium name="ENA_rothamsted_submissions"/>
            <consortium name="culmorum"/>
            <person name="King R."/>
        </authorList>
    </citation>
    <scope>NUCLEOTIDE SEQUENCE</scope>
</reference>
<dbReference type="Pfam" id="PF07776">
    <property type="entry name" value="zf-AD"/>
    <property type="match status" value="1"/>
</dbReference>
<feature type="region of interest" description="Disordered" evidence="7">
    <location>
        <begin position="209"/>
        <end position="233"/>
    </location>
</feature>
<evidence type="ECO:0000256" key="5">
    <source>
        <dbReference type="PROSITE-ProRule" id="PRU00042"/>
    </source>
</evidence>
<dbReference type="GO" id="GO:0005634">
    <property type="term" value="C:nucleus"/>
    <property type="evidence" value="ECO:0007669"/>
    <property type="project" value="InterPro"/>
</dbReference>
<feature type="binding site" evidence="6">
    <location>
        <position position="56"/>
    </location>
    <ligand>
        <name>Zn(2+)</name>
        <dbReference type="ChEBI" id="CHEBI:29105"/>
    </ligand>
</feature>
<feature type="binding site" evidence="6">
    <location>
        <position position="11"/>
    </location>
    <ligand>
        <name>Zn(2+)</name>
        <dbReference type="ChEBI" id="CHEBI:29105"/>
    </ligand>
</feature>
<dbReference type="PANTHER" id="PTHR24379">
    <property type="entry name" value="KRAB AND ZINC FINGER DOMAIN-CONTAINING"/>
    <property type="match status" value="1"/>
</dbReference>
<dbReference type="InterPro" id="IPR013087">
    <property type="entry name" value="Znf_C2H2_type"/>
</dbReference>
<evidence type="ECO:0000256" key="1">
    <source>
        <dbReference type="ARBA" id="ARBA00022723"/>
    </source>
</evidence>
<organism evidence="10 11">
    <name type="scientific">Chironomus riparius</name>
    <dbReference type="NCBI Taxonomy" id="315576"/>
    <lineage>
        <taxon>Eukaryota</taxon>
        <taxon>Metazoa</taxon>
        <taxon>Ecdysozoa</taxon>
        <taxon>Arthropoda</taxon>
        <taxon>Hexapoda</taxon>
        <taxon>Insecta</taxon>
        <taxon>Pterygota</taxon>
        <taxon>Neoptera</taxon>
        <taxon>Endopterygota</taxon>
        <taxon>Diptera</taxon>
        <taxon>Nematocera</taxon>
        <taxon>Chironomoidea</taxon>
        <taxon>Chironomidae</taxon>
        <taxon>Chironominae</taxon>
        <taxon>Chironomus</taxon>
    </lineage>
</organism>
<dbReference type="PROSITE" id="PS00028">
    <property type="entry name" value="ZINC_FINGER_C2H2_1"/>
    <property type="match status" value="5"/>
</dbReference>
<feature type="domain" description="ZAD" evidence="9">
    <location>
        <begin position="6"/>
        <end position="80"/>
    </location>
</feature>
<accession>A0A9N9S633</accession>
<dbReference type="EMBL" id="OU895880">
    <property type="protein sequence ID" value="CAG9811594.1"/>
    <property type="molecule type" value="Genomic_DNA"/>
</dbReference>